<gene>
    <name evidence="6" type="ORF">HNR40_005632</name>
</gene>
<keyword evidence="1" id="KW-0436">Ligase</keyword>
<dbReference type="PROSITE" id="PS50975">
    <property type="entry name" value="ATP_GRASP"/>
    <property type="match status" value="1"/>
</dbReference>
<dbReference type="InterPro" id="IPR040570">
    <property type="entry name" value="LAL_C2"/>
</dbReference>
<keyword evidence="7" id="KW-1185">Reference proteome</keyword>
<dbReference type="SUPFAM" id="SSF56059">
    <property type="entry name" value="Glutathione synthetase ATP-binding domain-like"/>
    <property type="match status" value="1"/>
</dbReference>
<organism evidence="6 7">
    <name type="scientific">Nonomuraea endophytica</name>
    <dbReference type="NCBI Taxonomy" id="714136"/>
    <lineage>
        <taxon>Bacteria</taxon>
        <taxon>Bacillati</taxon>
        <taxon>Actinomycetota</taxon>
        <taxon>Actinomycetes</taxon>
        <taxon>Streptosporangiales</taxon>
        <taxon>Streptosporangiaceae</taxon>
        <taxon>Nonomuraea</taxon>
    </lineage>
</organism>
<sequence>MSWFVLVESNTTGSGRVFCERARELGLRPVVLARDPARYPYVAADGVEARQVDTGDPAVVLSACRRLGGQIAGVTSSSEYHIATAAEVARRLGLPHPDPGAIRACRDKAVQRAVLREAGVPSAAFAPARTPGTAVAAAQRIGYPVVVKPVAGSGSVATRLCRDAAEVEAATHHVLNTDGLPPQSAVMVEEYLRGAEYSVETFDDQVVGVTRKHLGAEPYFVEVGHDFPAPLDPAARAAAGELAHAALKALELCWGPAHVEIRYGAAGVRIIEVNPRLAGGMIPRMVEEATGIDLIRHTVAKAAGRDEPLRATRERAASIRFLVADREGMLTGIDGTKAAARVPGVVEVGFTRAPGQYLVLRRSFQDRLCYVIAAADTGPAAARAATTGLHALKAHITT</sequence>
<dbReference type="PANTHER" id="PTHR43585">
    <property type="entry name" value="FUMIPYRROLE BIOSYNTHESIS PROTEIN C"/>
    <property type="match status" value="1"/>
</dbReference>
<dbReference type="Proteomes" id="UP000568380">
    <property type="component" value="Unassembled WGS sequence"/>
</dbReference>
<proteinExistence type="predicted"/>
<dbReference type="RefSeq" id="WP_184966302.1">
    <property type="nucleotide sequence ID" value="NZ_JACHIN010000007.1"/>
</dbReference>
<dbReference type="AlphaFoldDB" id="A0A7W8A5U6"/>
<evidence type="ECO:0000256" key="2">
    <source>
        <dbReference type="ARBA" id="ARBA00022741"/>
    </source>
</evidence>
<dbReference type="SMART" id="SM01209">
    <property type="entry name" value="GARS_A"/>
    <property type="match status" value="1"/>
</dbReference>
<dbReference type="InterPro" id="IPR011761">
    <property type="entry name" value="ATP-grasp"/>
</dbReference>
<dbReference type="GO" id="GO:0005524">
    <property type="term" value="F:ATP binding"/>
    <property type="evidence" value="ECO:0007669"/>
    <property type="project" value="UniProtKB-UniRule"/>
</dbReference>
<keyword evidence="2 4" id="KW-0547">Nucleotide-binding</keyword>
<evidence type="ECO:0000256" key="3">
    <source>
        <dbReference type="ARBA" id="ARBA00022840"/>
    </source>
</evidence>
<evidence type="ECO:0000256" key="4">
    <source>
        <dbReference type="PROSITE-ProRule" id="PRU00409"/>
    </source>
</evidence>
<dbReference type="Gene3D" id="3.40.50.20">
    <property type="match status" value="1"/>
</dbReference>
<dbReference type="SUPFAM" id="SSF51735">
    <property type="entry name" value="NAD(P)-binding Rossmann-fold domains"/>
    <property type="match status" value="1"/>
</dbReference>
<feature type="domain" description="ATP-grasp" evidence="5">
    <location>
        <begin position="112"/>
        <end position="303"/>
    </location>
</feature>
<protein>
    <submittedName>
        <fullName evidence="6">Biotin carboxylase</fullName>
    </submittedName>
</protein>
<comment type="caution">
    <text evidence="6">The sequence shown here is derived from an EMBL/GenBank/DDBJ whole genome shotgun (WGS) entry which is preliminary data.</text>
</comment>
<dbReference type="GO" id="GO:0016874">
    <property type="term" value="F:ligase activity"/>
    <property type="evidence" value="ECO:0007669"/>
    <property type="project" value="UniProtKB-KW"/>
</dbReference>
<dbReference type="InterPro" id="IPR036291">
    <property type="entry name" value="NAD(P)-bd_dom_sf"/>
</dbReference>
<dbReference type="Pfam" id="PF18603">
    <property type="entry name" value="LAL_C2"/>
    <property type="match status" value="1"/>
</dbReference>
<dbReference type="InterPro" id="IPR005479">
    <property type="entry name" value="CPAse_ATP-bd"/>
</dbReference>
<dbReference type="PROSITE" id="PS00867">
    <property type="entry name" value="CPSASE_2"/>
    <property type="match status" value="1"/>
</dbReference>
<evidence type="ECO:0000259" key="5">
    <source>
        <dbReference type="PROSITE" id="PS50975"/>
    </source>
</evidence>
<accession>A0A7W8A5U6</accession>
<name>A0A7W8A5U6_9ACTN</name>
<dbReference type="Gene3D" id="3.30.470.20">
    <property type="entry name" value="ATP-grasp fold, B domain"/>
    <property type="match status" value="1"/>
</dbReference>
<dbReference type="PANTHER" id="PTHR43585:SF2">
    <property type="entry name" value="ATP-GRASP ENZYME FSQD"/>
    <property type="match status" value="1"/>
</dbReference>
<reference evidence="6 7" key="1">
    <citation type="submission" date="2020-08" db="EMBL/GenBank/DDBJ databases">
        <title>Genomic Encyclopedia of Type Strains, Phase IV (KMG-IV): sequencing the most valuable type-strain genomes for metagenomic binning, comparative biology and taxonomic classification.</title>
        <authorList>
            <person name="Goeker M."/>
        </authorList>
    </citation>
    <scope>NUCLEOTIDE SEQUENCE [LARGE SCALE GENOMIC DNA]</scope>
    <source>
        <strain evidence="6 7">DSM 45385</strain>
    </source>
</reference>
<dbReference type="GO" id="GO:0046872">
    <property type="term" value="F:metal ion binding"/>
    <property type="evidence" value="ECO:0007669"/>
    <property type="project" value="InterPro"/>
</dbReference>
<dbReference type="InterPro" id="IPR052032">
    <property type="entry name" value="ATP-dep_AA_Ligase"/>
</dbReference>
<evidence type="ECO:0000256" key="1">
    <source>
        <dbReference type="ARBA" id="ARBA00022598"/>
    </source>
</evidence>
<evidence type="ECO:0000313" key="7">
    <source>
        <dbReference type="Proteomes" id="UP000568380"/>
    </source>
</evidence>
<dbReference type="Pfam" id="PF13535">
    <property type="entry name" value="ATP-grasp_4"/>
    <property type="match status" value="1"/>
</dbReference>
<dbReference type="EMBL" id="JACHIN010000007">
    <property type="protein sequence ID" value="MBB5080146.1"/>
    <property type="molecule type" value="Genomic_DNA"/>
</dbReference>
<keyword evidence="3 4" id="KW-0067">ATP-binding</keyword>
<evidence type="ECO:0000313" key="6">
    <source>
        <dbReference type="EMBL" id="MBB5080146.1"/>
    </source>
</evidence>